<dbReference type="InterPro" id="IPR051648">
    <property type="entry name" value="CWI-Assembly_Regulator"/>
</dbReference>
<dbReference type="Proteomes" id="UP001139411">
    <property type="component" value="Unassembled WGS sequence"/>
</dbReference>
<reference evidence="9" key="1">
    <citation type="submission" date="2022-01" db="EMBL/GenBank/DDBJ databases">
        <title>Novel species in genus Dyadobacter.</title>
        <authorList>
            <person name="Ma C."/>
        </authorList>
    </citation>
    <scope>NUCLEOTIDE SEQUENCE</scope>
    <source>
        <strain evidence="9">CY357</strain>
    </source>
</reference>
<evidence type="ECO:0000256" key="1">
    <source>
        <dbReference type="ARBA" id="ARBA00004191"/>
    </source>
</evidence>
<dbReference type="NCBIfam" id="TIGR04183">
    <property type="entry name" value="Por_Secre_tail"/>
    <property type="match status" value="1"/>
</dbReference>
<proteinExistence type="predicted"/>
<evidence type="ECO:0000313" key="9">
    <source>
        <dbReference type="EMBL" id="MCF2500471.1"/>
    </source>
</evidence>
<comment type="subcellular location">
    <subcellularLocation>
        <location evidence="1">Secreted</location>
        <location evidence="1">Cell wall</location>
    </subcellularLocation>
</comment>
<dbReference type="EMBL" id="JAKFFV010000012">
    <property type="protein sequence ID" value="MCF2500471.1"/>
    <property type="molecule type" value="Genomic_DNA"/>
</dbReference>
<feature type="chain" id="PRO_5040723844" evidence="6">
    <location>
        <begin position="25"/>
        <end position="567"/>
    </location>
</feature>
<feature type="domain" description="Receptor L-domain" evidence="7">
    <location>
        <begin position="47"/>
        <end position="131"/>
    </location>
</feature>
<dbReference type="InterPro" id="IPR026444">
    <property type="entry name" value="Secre_tail"/>
</dbReference>
<dbReference type="PANTHER" id="PTHR31018">
    <property type="entry name" value="SPORULATION-SPECIFIC PROTEIN-RELATED"/>
    <property type="match status" value="1"/>
</dbReference>
<dbReference type="RefSeq" id="WP_235178836.1">
    <property type="nucleotide sequence ID" value="NZ_JAKFFV010000012.1"/>
</dbReference>
<evidence type="ECO:0000256" key="3">
    <source>
        <dbReference type="ARBA" id="ARBA00022525"/>
    </source>
</evidence>
<keyword evidence="3" id="KW-0964">Secreted</keyword>
<feature type="domain" description="Secretion system C-terminal sorting" evidence="8">
    <location>
        <begin position="497"/>
        <end position="560"/>
    </location>
</feature>
<organism evidence="9 10">
    <name type="scientific">Dyadobacter chenhuakuii</name>
    <dbReference type="NCBI Taxonomy" id="2909339"/>
    <lineage>
        <taxon>Bacteria</taxon>
        <taxon>Pseudomonadati</taxon>
        <taxon>Bacteroidota</taxon>
        <taxon>Cytophagia</taxon>
        <taxon>Cytophagales</taxon>
        <taxon>Spirosomataceae</taxon>
        <taxon>Dyadobacter</taxon>
    </lineage>
</organism>
<evidence type="ECO:0000259" key="7">
    <source>
        <dbReference type="Pfam" id="PF01030"/>
    </source>
</evidence>
<protein>
    <submittedName>
        <fullName evidence="9">T9SS type A sorting domain-containing protein</fullName>
    </submittedName>
</protein>
<evidence type="ECO:0000256" key="2">
    <source>
        <dbReference type="ARBA" id="ARBA00022512"/>
    </source>
</evidence>
<keyword evidence="2" id="KW-0134">Cell wall</keyword>
<evidence type="ECO:0000259" key="8">
    <source>
        <dbReference type="Pfam" id="PF18962"/>
    </source>
</evidence>
<evidence type="ECO:0000256" key="5">
    <source>
        <dbReference type="ARBA" id="ARBA00023180"/>
    </source>
</evidence>
<keyword evidence="4 6" id="KW-0732">Signal</keyword>
<sequence length="567" mass="61078">MKPVLLISAQFCLFIFALSTQALAGTCRFTELRLNSQSAVNNFDASCTSVIGNIAIAGADITDLAPLAGVETIDGTLTIQNNTILPNLKQLANLTSTKNLLIYNNALLTDLSGLEGLTSNSGSIHIRFHKNLTSLTGLNNLATARIFYITDNALLENLDGLASLTTITDVLLISLNKSLVNLEGLNNLSNVSRILIGENDLLKDLTGLSSLTSVSYQMHVSSNKSLTSLSGLPASISMSELYISDNNLLTDLTGLQSIGYVYWLVISDSKGLGSLNGLNNLNSATNFIIRNNPLLTDLAGLDNLTDIGWIQITGNAELKSLDGWGAGGQSNSETGRISASLAIGGLAITNNPKLTMCAIEPVCIFIRQSTASISGNGIGCESQAAVQSSCGSLPVTLAHFTATGENQQAILKWTTTDESNSSAFEIERSLDAKAWLKIGEHAAKGESTQLVNYQWTDIHPLDGLNYYRLKMVDRDGTYSYSQKHMLRFELNQASTFVYPNPVSDFLFVKNARNITWLSITDLRGKIIFETKKVPSEGLSIERIATGLYHVQITTQGGEVKTESIAIY</sequence>
<keyword evidence="5" id="KW-0325">Glycoprotein</keyword>
<dbReference type="InterPro" id="IPR032675">
    <property type="entry name" value="LRR_dom_sf"/>
</dbReference>
<gene>
    <name evidence="9" type="ORF">L0661_19285</name>
</gene>
<dbReference type="SUPFAM" id="SSF52058">
    <property type="entry name" value="L domain-like"/>
    <property type="match status" value="2"/>
</dbReference>
<accession>A0A9X1U2E4</accession>
<dbReference type="Gene3D" id="3.80.10.10">
    <property type="entry name" value="Ribonuclease Inhibitor"/>
    <property type="match status" value="1"/>
</dbReference>
<dbReference type="PANTHER" id="PTHR31018:SF3">
    <property type="entry name" value="RECEPTOR PROTEIN-TYROSINE KINASE"/>
    <property type="match status" value="1"/>
</dbReference>
<evidence type="ECO:0000256" key="4">
    <source>
        <dbReference type="ARBA" id="ARBA00022729"/>
    </source>
</evidence>
<dbReference type="Gene3D" id="3.80.20.20">
    <property type="entry name" value="Receptor L-domain"/>
    <property type="match status" value="1"/>
</dbReference>
<evidence type="ECO:0000313" key="10">
    <source>
        <dbReference type="Proteomes" id="UP001139411"/>
    </source>
</evidence>
<name>A0A9X1U2E4_9BACT</name>
<evidence type="ECO:0000256" key="6">
    <source>
        <dbReference type="SAM" id="SignalP"/>
    </source>
</evidence>
<dbReference type="Pfam" id="PF18962">
    <property type="entry name" value="Por_Secre_tail"/>
    <property type="match status" value="1"/>
</dbReference>
<dbReference type="Pfam" id="PF01030">
    <property type="entry name" value="Recep_L_domain"/>
    <property type="match status" value="1"/>
</dbReference>
<dbReference type="GO" id="GO:0030313">
    <property type="term" value="C:cell envelope"/>
    <property type="evidence" value="ECO:0007669"/>
    <property type="project" value="UniProtKB-SubCell"/>
</dbReference>
<feature type="signal peptide" evidence="6">
    <location>
        <begin position="1"/>
        <end position="24"/>
    </location>
</feature>
<comment type="caution">
    <text evidence="9">The sequence shown here is derived from an EMBL/GenBank/DDBJ whole genome shotgun (WGS) entry which is preliminary data.</text>
</comment>
<dbReference type="AlphaFoldDB" id="A0A9X1U2E4"/>
<dbReference type="InterPro" id="IPR036941">
    <property type="entry name" value="Rcpt_L-dom_sf"/>
</dbReference>
<dbReference type="InterPro" id="IPR000494">
    <property type="entry name" value="Rcpt_L-dom"/>
</dbReference>